<dbReference type="InterPro" id="IPR029054">
    <property type="entry name" value="dUTPase-like"/>
</dbReference>
<proteinExistence type="inferred from homology"/>
<reference evidence="9 10" key="1">
    <citation type="submission" date="2013-09" db="EMBL/GenBank/DDBJ databases">
        <title>Genome sequencing of Arenimonas malthae.</title>
        <authorList>
            <person name="Chen F."/>
            <person name="Wang G."/>
        </authorList>
    </citation>
    <scope>NUCLEOTIDE SEQUENCE [LARGE SCALE GENOMIC DNA]</scope>
    <source>
        <strain evidence="9 10">CC-JY-1</strain>
    </source>
</reference>
<dbReference type="RefSeq" id="WP_043805476.1">
    <property type="nucleotide sequence ID" value="NZ_AVCH01000218.1"/>
</dbReference>
<comment type="function">
    <text evidence="7">This enzyme is involved in nucleotide metabolism: it produces dUMP, the immediate precursor of thymidine nucleotides and it decreases the intracellular concentration of dUTP so that uracil cannot be incorporated into DNA.</text>
</comment>
<feature type="binding site" evidence="7">
    <location>
        <begin position="71"/>
        <end position="73"/>
    </location>
    <ligand>
        <name>substrate</name>
    </ligand>
</feature>
<keyword evidence="3 7" id="KW-0378">Hydrolase</keyword>
<dbReference type="Proteomes" id="UP000029392">
    <property type="component" value="Unassembled WGS sequence"/>
</dbReference>
<dbReference type="FunFam" id="2.70.40.10:FF:000002">
    <property type="entry name" value="dUTP diphosphatase"/>
    <property type="match status" value="1"/>
</dbReference>
<comment type="catalytic activity">
    <reaction evidence="6 7">
        <text>dUTP + H2O = dUMP + diphosphate + H(+)</text>
        <dbReference type="Rhea" id="RHEA:10248"/>
        <dbReference type="ChEBI" id="CHEBI:15377"/>
        <dbReference type="ChEBI" id="CHEBI:15378"/>
        <dbReference type="ChEBI" id="CHEBI:33019"/>
        <dbReference type="ChEBI" id="CHEBI:61555"/>
        <dbReference type="ChEBI" id="CHEBI:246422"/>
        <dbReference type="EC" id="3.6.1.23"/>
    </reaction>
</comment>
<dbReference type="PANTHER" id="PTHR11241">
    <property type="entry name" value="DEOXYURIDINE 5'-TRIPHOSPHATE NUCLEOTIDOHYDROLASE"/>
    <property type="match status" value="1"/>
</dbReference>
<evidence type="ECO:0000256" key="1">
    <source>
        <dbReference type="ARBA" id="ARBA00006581"/>
    </source>
</evidence>
<dbReference type="EMBL" id="AVCH01000218">
    <property type="protein sequence ID" value="KFN41593.1"/>
    <property type="molecule type" value="Genomic_DNA"/>
</dbReference>
<dbReference type="OrthoDB" id="9809956at2"/>
<keyword evidence="2 7" id="KW-0479">Metal-binding</keyword>
<evidence type="ECO:0000256" key="6">
    <source>
        <dbReference type="ARBA" id="ARBA00047686"/>
    </source>
</evidence>
<dbReference type="InterPro" id="IPR036157">
    <property type="entry name" value="dUTPase-like_sf"/>
</dbReference>
<keyword evidence="10" id="KW-1185">Reference proteome</keyword>
<dbReference type="Gene3D" id="2.70.40.10">
    <property type="match status" value="1"/>
</dbReference>
<feature type="binding site" evidence="7">
    <location>
        <begin position="88"/>
        <end position="90"/>
    </location>
    <ligand>
        <name>substrate</name>
    </ligand>
</feature>
<organism evidence="9 10">
    <name type="scientific">Arenimonas malthae CC-JY-1</name>
    <dbReference type="NCBI Taxonomy" id="1384054"/>
    <lineage>
        <taxon>Bacteria</taxon>
        <taxon>Pseudomonadati</taxon>
        <taxon>Pseudomonadota</taxon>
        <taxon>Gammaproteobacteria</taxon>
        <taxon>Lysobacterales</taxon>
        <taxon>Lysobacteraceae</taxon>
        <taxon>Arenimonas</taxon>
    </lineage>
</organism>
<dbReference type="CDD" id="cd07557">
    <property type="entry name" value="trimeric_dUTPase"/>
    <property type="match status" value="1"/>
</dbReference>
<evidence type="ECO:0000256" key="3">
    <source>
        <dbReference type="ARBA" id="ARBA00022801"/>
    </source>
</evidence>
<dbReference type="InterPro" id="IPR033704">
    <property type="entry name" value="dUTPase_trimeric"/>
</dbReference>
<evidence type="ECO:0000313" key="9">
    <source>
        <dbReference type="EMBL" id="KFN41593.1"/>
    </source>
</evidence>
<evidence type="ECO:0000256" key="7">
    <source>
        <dbReference type="HAMAP-Rule" id="MF_00116"/>
    </source>
</evidence>
<sequence>MTAEIELKRLDPRLGSEFPLPEYATALSAGMDLRAMLDQPIELAPGEAQLVPTGIAIHIGNPGLCAVILPRSGLGHKQGLVMGNLVGLIDADYQGPLMVSLWNRGRFAITITPGDRVAQLVFLPVARAVFRQVDEFERSARGEGGFGHTGVR</sequence>
<dbReference type="GO" id="GO:0006226">
    <property type="term" value="P:dUMP biosynthetic process"/>
    <property type="evidence" value="ECO:0007669"/>
    <property type="project" value="UniProtKB-UniRule"/>
</dbReference>
<dbReference type="NCBIfam" id="TIGR00576">
    <property type="entry name" value="dut"/>
    <property type="match status" value="1"/>
</dbReference>
<comment type="similarity">
    <text evidence="1 7">Belongs to the dUTPase family.</text>
</comment>
<protein>
    <recommendedName>
        <fullName evidence="7">Deoxyuridine 5'-triphosphate nucleotidohydrolase</fullName>
        <shortName evidence="7">dUTPase</shortName>
        <ecNumber evidence="7">3.6.1.23</ecNumber>
    </recommendedName>
    <alternativeName>
        <fullName evidence="7">dUTP pyrophosphatase</fullName>
    </alternativeName>
</protein>
<dbReference type="STRING" id="1384054.N790_12390"/>
<dbReference type="AlphaFoldDB" id="A0A091AN31"/>
<evidence type="ECO:0000256" key="5">
    <source>
        <dbReference type="ARBA" id="ARBA00023080"/>
    </source>
</evidence>
<comment type="cofactor">
    <cofactor evidence="7">
        <name>Mg(2+)</name>
        <dbReference type="ChEBI" id="CHEBI:18420"/>
    </cofactor>
</comment>
<keyword evidence="5 7" id="KW-0546">Nucleotide metabolism</keyword>
<dbReference type="PATRIC" id="fig|1384054.3.peg.2762"/>
<dbReference type="UniPathway" id="UPA00610">
    <property type="reaction ID" value="UER00666"/>
</dbReference>
<evidence type="ECO:0000256" key="2">
    <source>
        <dbReference type="ARBA" id="ARBA00022723"/>
    </source>
</evidence>
<dbReference type="NCBIfam" id="NF001862">
    <property type="entry name" value="PRK00601.1"/>
    <property type="match status" value="1"/>
</dbReference>
<comment type="caution">
    <text evidence="9">The sequence shown here is derived from an EMBL/GenBank/DDBJ whole genome shotgun (WGS) entry which is preliminary data.</text>
</comment>
<dbReference type="GO" id="GO:0004170">
    <property type="term" value="F:dUTP diphosphatase activity"/>
    <property type="evidence" value="ECO:0007669"/>
    <property type="project" value="UniProtKB-UniRule"/>
</dbReference>
<feature type="binding site" evidence="7">
    <location>
        <position position="84"/>
    </location>
    <ligand>
        <name>substrate</name>
    </ligand>
</feature>
<dbReference type="HAMAP" id="MF_00116">
    <property type="entry name" value="dUTPase_bact"/>
    <property type="match status" value="1"/>
</dbReference>
<name>A0A091AN31_9GAMM</name>
<dbReference type="InterPro" id="IPR008181">
    <property type="entry name" value="dUTPase"/>
</dbReference>
<dbReference type="eggNOG" id="COG0756">
    <property type="taxonomic scope" value="Bacteria"/>
</dbReference>
<accession>A0A091AN31</accession>
<dbReference type="EC" id="3.6.1.23" evidence="7"/>
<evidence type="ECO:0000256" key="4">
    <source>
        <dbReference type="ARBA" id="ARBA00022842"/>
    </source>
</evidence>
<dbReference type="GO" id="GO:0046081">
    <property type="term" value="P:dUTP catabolic process"/>
    <property type="evidence" value="ECO:0007669"/>
    <property type="project" value="InterPro"/>
</dbReference>
<dbReference type="GO" id="GO:0000287">
    <property type="term" value="F:magnesium ion binding"/>
    <property type="evidence" value="ECO:0007669"/>
    <property type="project" value="UniProtKB-UniRule"/>
</dbReference>
<comment type="caution">
    <text evidence="7">Lacks conserved residue(s) required for the propagation of feature annotation.</text>
</comment>
<gene>
    <name evidence="7" type="primary">dut</name>
    <name evidence="9" type="ORF">N790_12390</name>
</gene>
<dbReference type="PANTHER" id="PTHR11241:SF0">
    <property type="entry name" value="DEOXYURIDINE 5'-TRIPHOSPHATE NUCLEOTIDOHYDROLASE"/>
    <property type="match status" value="1"/>
</dbReference>
<comment type="pathway">
    <text evidence="7">Pyrimidine metabolism; dUMP biosynthesis; dUMP from dCTP (dUTP route): step 2/2.</text>
</comment>
<evidence type="ECO:0000313" key="10">
    <source>
        <dbReference type="Proteomes" id="UP000029392"/>
    </source>
</evidence>
<dbReference type="Pfam" id="PF00692">
    <property type="entry name" value="dUTPase"/>
    <property type="match status" value="1"/>
</dbReference>
<feature type="domain" description="dUTPase-like" evidence="8">
    <location>
        <begin position="17"/>
        <end position="150"/>
    </location>
</feature>
<evidence type="ECO:0000259" key="8">
    <source>
        <dbReference type="Pfam" id="PF00692"/>
    </source>
</evidence>
<keyword evidence="4 7" id="KW-0460">Magnesium</keyword>
<dbReference type="SUPFAM" id="SSF51283">
    <property type="entry name" value="dUTPase-like"/>
    <property type="match status" value="1"/>
</dbReference>